<dbReference type="Proteomes" id="UP000075886">
    <property type="component" value="Unassembled WGS sequence"/>
</dbReference>
<protein>
    <recommendedName>
        <fullName evidence="1">CHK kinase-like domain-containing protein</fullName>
    </recommendedName>
</protein>
<evidence type="ECO:0000313" key="3">
    <source>
        <dbReference type="Proteomes" id="UP000075886"/>
    </source>
</evidence>
<reference evidence="3" key="1">
    <citation type="submission" date="2014-01" db="EMBL/GenBank/DDBJ databases">
        <title>The Genome Sequence of Anopheles farauti FAR1 (V2).</title>
        <authorList>
            <consortium name="The Broad Institute Genomics Platform"/>
            <person name="Neafsey D.E."/>
            <person name="Besansky N."/>
            <person name="Howell P."/>
            <person name="Walton C."/>
            <person name="Young S.K."/>
            <person name="Zeng Q."/>
            <person name="Gargeya S."/>
            <person name="Fitzgerald M."/>
            <person name="Haas B."/>
            <person name="Abouelleil A."/>
            <person name="Allen A.W."/>
            <person name="Alvarado L."/>
            <person name="Arachchi H.M."/>
            <person name="Berlin A.M."/>
            <person name="Chapman S.B."/>
            <person name="Gainer-Dewar J."/>
            <person name="Goldberg J."/>
            <person name="Griggs A."/>
            <person name="Gujja S."/>
            <person name="Hansen M."/>
            <person name="Howarth C."/>
            <person name="Imamovic A."/>
            <person name="Ireland A."/>
            <person name="Larimer J."/>
            <person name="McCowan C."/>
            <person name="Murphy C."/>
            <person name="Pearson M."/>
            <person name="Poon T.W."/>
            <person name="Priest M."/>
            <person name="Roberts A."/>
            <person name="Saif S."/>
            <person name="Shea T."/>
            <person name="Sisk P."/>
            <person name="Sykes S."/>
            <person name="Wortman J."/>
            <person name="Nusbaum C."/>
            <person name="Birren B."/>
        </authorList>
    </citation>
    <scope>NUCLEOTIDE SEQUENCE [LARGE SCALE GENOMIC DNA]</scope>
    <source>
        <strain evidence="3">FAR1</strain>
    </source>
</reference>
<dbReference type="EMBL" id="AXCN02000666">
    <property type="status" value="NOT_ANNOTATED_CDS"/>
    <property type="molecule type" value="Genomic_DNA"/>
</dbReference>
<evidence type="ECO:0000259" key="1">
    <source>
        <dbReference type="SMART" id="SM00587"/>
    </source>
</evidence>
<dbReference type="Pfam" id="PF02958">
    <property type="entry name" value="EcKL"/>
    <property type="match status" value="1"/>
</dbReference>
<reference evidence="2" key="2">
    <citation type="submission" date="2020-05" db="UniProtKB">
        <authorList>
            <consortium name="EnsemblMetazoa"/>
        </authorList>
    </citation>
    <scope>IDENTIFICATION</scope>
    <source>
        <strain evidence="2">FAR1</strain>
    </source>
</reference>
<dbReference type="AlphaFoldDB" id="A0A182QVV9"/>
<name>A0A182QVV9_9DIPT</name>
<organism evidence="2 3">
    <name type="scientific">Anopheles farauti</name>
    <dbReference type="NCBI Taxonomy" id="69004"/>
    <lineage>
        <taxon>Eukaryota</taxon>
        <taxon>Metazoa</taxon>
        <taxon>Ecdysozoa</taxon>
        <taxon>Arthropoda</taxon>
        <taxon>Hexapoda</taxon>
        <taxon>Insecta</taxon>
        <taxon>Pterygota</taxon>
        <taxon>Neoptera</taxon>
        <taxon>Endopterygota</taxon>
        <taxon>Diptera</taxon>
        <taxon>Nematocera</taxon>
        <taxon>Culicoidea</taxon>
        <taxon>Culicidae</taxon>
        <taxon>Anophelinae</taxon>
        <taxon>Anopheles</taxon>
    </lineage>
</organism>
<dbReference type="STRING" id="69004.A0A182QVV9"/>
<dbReference type="VEuPathDB" id="VectorBase:AFAF017933"/>
<dbReference type="PANTHER" id="PTHR11012:SF56">
    <property type="entry name" value="CHK KINASE-LIKE DOMAIN-CONTAINING PROTEIN-RELATED"/>
    <property type="match status" value="1"/>
</dbReference>
<dbReference type="InterPro" id="IPR011009">
    <property type="entry name" value="Kinase-like_dom_sf"/>
</dbReference>
<proteinExistence type="predicted"/>
<keyword evidence="3" id="KW-1185">Reference proteome</keyword>
<dbReference type="InterPro" id="IPR004119">
    <property type="entry name" value="EcKL"/>
</dbReference>
<dbReference type="PANTHER" id="PTHR11012">
    <property type="entry name" value="PROTEIN KINASE-LIKE DOMAIN-CONTAINING"/>
    <property type="match status" value="1"/>
</dbReference>
<sequence>MEMSSSAGDESVVQDEKQLPSFLDVAFLQRILEENLTEQEDPVRVDGFTGSVATRPGDNYSSDVFNILVRYNDRKQIKLVVKIVADDKTIISFGASLNVFGKEVHTFRHLFPIFSRIVSGADGTSAVRFGARCFYATREPRDTIVFEDLKALGYRMPDRTRGGLDFAHCELIMRKIGLFHAASMVYVARGPTERQLFAERYSHTMIRPGDSERNNPVLVMFGSGIDKFLEVSVDWPELDPAIRQKLQALKPDYVRRLAKSLQAEDADESLCYRVLNHGDLWINNMMFRYEDEADETTVQEVMFVDYQLSSYSSPGIDLVYSIYNCPRLEVRENRNEELLQIYHRSLCEGLRTGGYRLTVPAFADVQTEFARHEFIGLVSGLSMLPIILMERTDEVKLTFENMVGAEDSDKIRTIQYRGKKYRQSVIPLLNRLYAKGLLD</sequence>
<dbReference type="Gene3D" id="3.90.1200.10">
    <property type="match status" value="1"/>
</dbReference>
<evidence type="ECO:0000313" key="2">
    <source>
        <dbReference type="EnsemblMetazoa" id="AFAF017933-PA"/>
    </source>
</evidence>
<feature type="domain" description="CHK kinase-like" evidence="1">
    <location>
        <begin position="144"/>
        <end position="352"/>
    </location>
</feature>
<dbReference type="SMART" id="SM00587">
    <property type="entry name" value="CHK"/>
    <property type="match status" value="1"/>
</dbReference>
<dbReference type="EnsemblMetazoa" id="AFAF017933-RA">
    <property type="protein sequence ID" value="AFAF017933-PA"/>
    <property type="gene ID" value="AFAF017933"/>
</dbReference>
<dbReference type="InterPro" id="IPR015897">
    <property type="entry name" value="CHK_kinase-like"/>
</dbReference>
<dbReference type="SUPFAM" id="SSF56112">
    <property type="entry name" value="Protein kinase-like (PK-like)"/>
    <property type="match status" value="1"/>
</dbReference>
<accession>A0A182QVV9</accession>